<comment type="similarity">
    <text evidence="3 6">Belongs to the MoaB/Mog family.</text>
</comment>
<dbReference type="CDD" id="cd00886">
    <property type="entry name" value="MogA_MoaB"/>
    <property type="match status" value="1"/>
</dbReference>
<dbReference type="InterPro" id="IPR012245">
    <property type="entry name" value="MoaB"/>
</dbReference>
<comment type="function">
    <text evidence="1 6">May be involved in the biosynthesis of molybdopterin.</text>
</comment>
<evidence type="ECO:0000313" key="9">
    <source>
        <dbReference type="Proteomes" id="UP000515679"/>
    </source>
</evidence>
<dbReference type="PANTHER" id="PTHR43232:SF2">
    <property type="entry name" value="MOLYBDENUM COFACTOR BIOSYNTHESIS PROTEIN B"/>
    <property type="match status" value="1"/>
</dbReference>
<evidence type="ECO:0000256" key="4">
    <source>
        <dbReference type="ARBA" id="ARBA00015262"/>
    </source>
</evidence>
<dbReference type="AlphaFoldDB" id="A0A7G5C2G9"/>
<dbReference type="KEGG" id="cchl:FPL14_21145"/>
<protein>
    <recommendedName>
        <fullName evidence="4 6">Molybdenum cofactor biosynthesis protein B</fullName>
    </recommendedName>
</protein>
<dbReference type="InterPro" id="IPR008284">
    <property type="entry name" value="MoCF_biosynth_CS"/>
</dbReference>
<evidence type="ECO:0000313" key="8">
    <source>
        <dbReference type="EMBL" id="QMV43403.1"/>
    </source>
</evidence>
<dbReference type="RefSeq" id="WP_182299637.1">
    <property type="nucleotide sequence ID" value="NZ_CP041969.1"/>
</dbReference>
<dbReference type="Gene3D" id="3.40.980.10">
    <property type="entry name" value="MoaB/Mog-like domain"/>
    <property type="match status" value="1"/>
</dbReference>
<dbReference type="EMBL" id="CP041969">
    <property type="protein sequence ID" value="QMV43403.1"/>
    <property type="molecule type" value="Genomic_DNA"/>
</dbReference>
<keyword evidence="9" id="KW-1185">Reference proteome</keyword>
<proteinExistence type="inferred from homology"/>
<dbReference type="InterPro" id="IPR036425">
    <property type="entry name" value="MoaB/Mog-like_dom_sf"/>
</dbReference>
<dbReference type="SUPFAM" id="SSF53218">
    <property type="entry name" value="Molybdenum cofactor biosynthesis proteins"/>
    <property type="match status" value="1"/>
</dbReference>
<evidence type="ECO:0000256" key="1">
    <source>
        <dbReference type="ARBA" id="ARBA00003487"/>
    </source>
</evidence>
<dbReference type="PROSITE" id="PS01078">
    <property type="entry name" value="MOCF_BIOSYNTHESIS_1"/>
    <property type="match status" value="1"/>
</dbReference>
<keyword evidence="5 6" id="KW-0501">Molybdenum cofactor biosynthesis</keyword>
<dbReference type="Pfam" id="PF00994">
    <property type="entry name" value="MoCF_biosynth"/>
    <property type="match status" value="1"/>
</dbReference>
<gene>
    <name evidence="8" type="ORF">FPL14_21145</name>
</gene>
<dbReference type="NCBIfam" id="TIGR00177">
    <property type="entry name" value="molyb_syn"/>
    <property type="match status" value="1"/>
</dbReference>
<evidence type="ECO:0000256" key="6">
    <source>
        <dbReference type="PIRNR" id="PIRNR006443"/>
    </source>
</evidence>
<dbReference type="PANTHER" id="PTHR43232">
    <property type="entry name" value="MOLYBDENUM COFACTOR BIOSYNTHESIS PROTEIN B"/>
    <property type="match status" value="1"/>
</dbReference>
<comment type="pathway">
    <text evidence="2 6">Cofactor biosynthesis; molybdopterin biosynthesis.</text>
</comment>
<dbReference type="Proteomes" id="UP000515679">
    <property type="component" value="Chromosome"/>
</dbReference>
<evidence type="ECO:0000256" key="3">
    <source>
        <dbReference type="ARBA" id="ARBA00006112"/>
    </source>
</evidence>
<reference evidence="8 9" key="1">
    <citation type="submission" date="2019-07" db="EMBL/GenBank/DDBJ databases">
        <authorList>
            <person name="Kim J.K."/>
            <person name="Cheong H.-M."/>
            <person name="Choi Y."/>
            <person name="Hwang K.J."/>
            <person name="Lee S."/>
            <person name="Choi C."/>
        </authorList>
    </citation>
    <scope>NUCLEOTIDE SEQUENCE [LARGE SCALE GENOMIC DNA]</scope>
    <source>
        <strain evidence="8 9">KS 22</strain>
    </source>
</reference>
<name>A0A7G5C2G9_9BACL</name>
<sequence length="172" mass="18656">MTTSTEQHRREAPASVACAIITVSDTRTPETDKSGQLIRQLLEENGHTVAEYAIVKDEYEGISRLLRNAADNPNVEAVLLNGGTGIAGRDTTYEAVRDRLVKEMPGFGEIFRFLSFTEDIGSAAILSRAIAGTIGTTAVFSMPGSTGAVRLAMTRLIVPELGHVMRELYKDK</sequence>
<dbReference type="UniPathway" id="UPA00344"/>
<accession>A0A7G5C2G9</accession>
<evidence type="ECO:0000259" key="7">
    <source>
        <dbReference type="SMART" id="SM00852"/>
    </source>
</evidence>
<dbReference type="GO" id="GO:0006777">
    <property type="term" value="P:Mo-molybdopterin cofactor biosynthetic process"/>
    <property type="evidence" value="ECO:0007669"/>
    <property type="project" value="UniProtKB-UniRule"/>
</dbReference>
<dbReference type="GO" id="GO:0005829">
    <property type="term" value="C:cytosol"/>
    <property type="evidence" value="ECO:0007669"/>
    <property type="project" value="TreeGrafter"/>
</dbReference>
<organism evidence="8 9">
    <name type="scientific">Cohnella cholangitidis</name>
    <dbReference type="NCBI Taxonomy" id="2598458"/>
    <lineage>
        <taxon>Bacteria</taxon>
        <taxon>Bacillati</taxon>
        <taxon>Bacillota</taxon>
        <taxon>Bacilli</taxon>
        <taxon>Bacillales</taxon>
        <taxon>Paenibacillaceae</taxon>
        <taxon>Cohnella</taxon>
    </lineage>
</organism>
<dbReference type="SMART" id="SM00852">
    <property type="entry name" value="MoCF_biosynth"/>
    <property type="match status" value="1"/>
</dbReference>
<feature type="domain" description="MoaB/Mog" evidence="7">
    <location>
        <begin position="19"/>
        <end position="164"/>
    </location>
</feature>
<dbReference type="PIRSF" id="PIRSF006443">
    <property type="entry name" value="MoaB"/>
    <property type="match status" value="1"/>
</dbReference>
<evidence type="ECO:0000256" key="5">
    <source>
        <dbReference type="ARBA" id="ARBA00023150"/>
    </source>
</evidence>
<dbReference type="InterPro" id="IPR001453">
    <property type="entry name" value="MoaB/Mog_dom"/>
</dbReference>
<evidence type="ECO:0000256" key="2">
    <source>
        <dbReference type="ARBA" id="ARBA00005046"/>
    </source>
</evidence>
<dbReference type="FunFam" id="3.40.980.10:FF:000006">
    <property type="entry name" value="Molybdenum cofactor biosynthesis protein B"/>
    <property type="match status" value="1"/>
</dbReference>